<feature type="transmembrane region" description="Helical" evidence="6">
    <location>
        <begin position="227"/>
        <end position="253"/>
    </location>
</feature>
<feature type="transmembrane region" description="Helical" evidence="6">
    <location>
        <begin position="188"/>
        <end position="207"/>
    </location>
</feature>
<protein>
    <submittedName>
        <fullName evidence="7">Amino acid/amide ABC transporter membrane protein 2, HAAT family</fullName>
    </submittedName>
</protein>
<feature type="transmembrane region" description="Helical" evidence="6">
    <location>
        <begin position="309"/>
        <end position="332"/>
    </location>
</feature>
<name>A0A212RUS4_9CHLR</name>
<evidence type="ECO:0000256" key="1">
    <source>
        <dbReference type="ARBA" id="ARBA00004651"/>
    </source>
</evidence>
<dbReference type="InParanoid" id="A0A212RUS4"/>
<dbReference type="PANTHER" id="PTHR30482:SF17">
    <property type="entry name" value="ABC TRANSPORTER ATP-BINDING PROTEIN"/>
    <property type="match status" value="1"/>
</dbReference>
<dbReference type="Pfam" id="PF02653">
    <property type="entry name" value="BPD_transp_2"/>
    <property type="match status" value="1"/>
</dbReference>
<dbReference type="AlphaFoldDB" id="A0A212RUS4"/>
<keyword evidence="8" id="KW-1185">Reference proteome</keyword>
<comment type="subcellular location">
    <subcellularLocation>
        <location evidence="1">Cell membrane</location>
        <topology evidence="1">Multi-pass membrane protein</topology>
    </subcellularLocation>
</comment>
<evidence type="ECO:0000256" key="3">
    <source>
        <dbReference type="ARBA" id="ARBA00022692"/>
    </source>
</evidence>
<dbReference type="InterPro" id="IPR001851">
    <property type="entry name" value="ABC_transp_permease"/>
</dbReference>
<feature type="transmembrane region" description="Helical" evidence="6">
    <location>
        <begin position="53"/>
        <end position="72"/>
    </location>
</feature>
<keyword evidence="3 6" id="KW-0812">Transmembrane</keyword>
<reference evidence="8" key="1">
    <citation type="submission" date="2017-06" db="EMBL/GenBank/DDBJ databases">
        <authorList>
            <person name="Varghese N."/>
            <person name="Submissions S."/>
        </authorList>
    </citation>
    <scope>NUCLEOTIDE SEQUENCE [LARGE SCALE GENOMIC DNA]</scope>
    <source>
        <strain evidence="8">JAD2</strain>
    </source>
</reference>
<dbReference type="OrthoDB" id="9789927at2"/>
<dbReference type="GO" id="GO:0005886">
    <property type="term" value="C:plasma membrane"/>
    <property type="evidence" value="ECO:0007669"/>
    <property type="project" value="UniProtKB-SubCell"/>
</dbReference>
<gene>
    <name evidence="7" type="ORF">SAMN02746019_00028560</name>
</gene>
<sequence length="357" mass="39195">MERIGGRWMSLSPLQALRRWIQPHIGWLIGLGILVGLPFMLSGVFREPVESGWPRFLQGLLIRVYLMAVYALSYDLLIGYTGVLSFGHALFFGGGAYATGILLKHLHASLPIALLSTVLLAVVLSGIVGVLSLRVRGVYLAMVTLALAQAAFILSEAPDFRQYTGAEDGLQGIPVPAWLDPAVHRLRFYYVALFFMVGAYFLARRLVDSPTGRVWVALRENEERAVALGYSPFVFRLLAFVFSGTLAALAGSLNALLNKNATPSLLSVNTTIQALLMTLVGGVGTLSGPMFGAALLELVGYLFNRMFGPIWFLLFGLFYVIIVLSFPQGLVGTWRQRWSLHRPFTHRNLRAPSPRGG</sequence>
<dbReference type="CDD" id="cd06581">
    <property type="entry name" value="TM_PBP1_LivM_like"/>
    <property type="match status" value="1"/>
</dbReference>
<organism evidence="7 8">
    <name type="scientific">Thermoflexus hugenholtzii JAD2</name>
    <dbReference type="NCBI Taxonomy" id="877466"/>
    <lineage>
        <taxon>Bacteria</taxon>
        <taxon>Bacillati</taxon>
        <taxon>Chloroflexota</taxon>
        <taxon>Thermoflexia</taxon>
        <taxon>Thermoflexales</taxon>
        <taxon>Thermoflexaceae</taxon>
        <taxon>Thermoflexus</taxon>
    </lineage>
</organism>
<feature type="transmembrane region" description="Helical" evidence="6">
    <location>
        <begin position="137"/>
        <end position="154"/>
    </location>
</feature>
<feature type="transmembrane region" description="Helical" evidence="6">
    <location>
        <begin position="110"/>
        <end position="131"/>
    </location>
</feature>
<dbReference type="RefSeq" id="WP_088572531.1">
    <property type="nucleotide sequence ID" value="NZ_FYEK01000078.1"/>
</dbReference>
<evidence type="ECO:0000256" key="2">
    <source>
        <dbReference type="ARBA" id="ARBA00022475"/>
    </source>
</evidence>
<feature type="transmembrane region" description="Helical" evidence="6">
    <location>
        <begin position="20"/>
        <end position="41"/>
    </location>
</feature>
<dbReference type="EMBL" id="FYEK01000078">
    <property type="protein sequence ID" value="SNB76335.1"/>
    <property type="molecule type" value="Genomic_DNA"/>
</dbReference>
<proteinExistence type="predicted"/>
<evidence type="ECO:0000256" key="6">
    <source>
        <dbReference type="SAM" id="Phobius"/>
    </source>
</evidence>
<accession>A0A212RUS4</accession>
<evidence type="ECO:0000313" key="8">
    <source>
        <dbReference type="Proteomes" id="UP000197025"/>
    </source>
</evidence>
<evidence type="ECO:0000256" key="5">
    <source>
        <dbReference type="ARBA" id="ARBA00023136"/>
    </source>
</evidence>
<dbReference type="InterPro" id="IPR043428">
    <property type="entry name" value="LivM-like"/>
</dbReference>
<dbReference type="GO" id="GO:0015658">
    <property type="term" value="F:branched-chain amino acid transmembrane transporter activity"/>
    <property type="evidence" value="ECO:0007669"/>
    <property type="project" value="InterPro"/>
</dbReference>
<evidence type="ECO:0000256" key="4">
    <source>
        <dbReference type="ARBA" id="ARBA00022989"/>
    </source>
</evidence>
<feature type="transmembrane region" description="Helical" evidence="6">
    <location>
        <begin position="78"/>
        <end position="103"/>
    </location>
</feature>
<keyword evidence="4 6" id="KW-1133">Transmembrane helix</keyword>
<keyword evidence="5 6" id="KW-0472">Membrane</keyword>
<dbReference type="PANTHER" id="PTHR30482">
    <property type="entry name" value="HIGH-AFFINITY BRANCHED-CHAIN AMINO ACID TRANSPORT SYSTEM PERMEASE"/>
    <property type="match status" value="1"/>
</dbReference>
<dbReference type="Proteomes" id="UP000197025">
    <property type="component" value="Unassembled WGS sequence"/>
</dbReference>
<evidence type="ECO:0000313" key="7">
    <source>
        <dbReference type="EMBL" id="SNB76335.1"/>
    </source>
</evidence>
<feature type="transmembrane region" description="Helical" evidence="6">
    <location>
        <begin position="274"/>
        <end position="303"/>
    </location>
</feature>
<keyword evidence="2" id="KW-1003">Cell membrane</keyword>